<dbReference type="InterPro" id="IPR036890">
    <property type="entry name" value="HATPase_C_sf"/>
</dbReference>
<evidence type="ECO:0000256" key="5">
    <source>
        <dbReference type="ARBA" id="ARBA00022741"/>
    </source>
</evidence>
<dbReference type="InterPro" id="IPR011712">
    <property type="entry name" value="Sig_transdc_His_kin_sub3_dim/P"/>
</dbReference>
<feature type="transmembrane region" description="Helical" evidence="9">
    <location>
        <begin position="121"/>
        <end position="141"/>
    </location>
</feature>
<dbReference type="GO" id="GO:0046983">
    <property type="term" value="F:protein dimerization activity"/>
    <property type="evidence" value="ECO:0007669"/>
    <property type="project" value="InterPro"/>
</dbReference>
<feature type="domain" description="Signal transduction histidine kinase subgroup 3 dimerisation and phosphoacceptor" evidence="10">
    <location>
        <begin position="170"/>
        <end position="232"/>
    </location>
</feature>
<dbReference type="RefSeq" id="WP_143311112.1">
    <property type="nucleotide sequence ID" value="NZ_FTMI01000003.1"/>
</dbReference>
<dbReference type="EMBL" id="FTMI01000003">
    <property type="protein sequence ID" value="SIQ27136.1"/>
    <property type="molecule type" value="Genomic_DNA"/>
</dbReference>
<dbReference type="Gene3D" id="3.30.565.10">
    <property type="entry name" value="Histidine kinase-like ATPase, C-terminal domain"/>
    <property type="match status" value="1"/>
</dbReference>
<evidence type="ECO:0000256" key="1">
    <source>
        <dbReference type="ARBA" id="ARBA00000085"/>
    </source>
</evidence>
<accession>A0A1N6REM2</accession>
<reference evidence="12" key="1">
    <citation type="submission" date="2017-01" db="EMBL/GenBank/DDBJ databases">
        <authorList>
            <person name="Varghese N."/>
            <person name="Submissions S."/>
        </authorList>
    </citation>
    <scope>NUCLEOTIDE SEQUENCE [LARGE SCALE GENOMIC DNA]</scope>
    <source>
        <strain evidence="12">3bp</strain>
    </source>
</reference>
<comment type="catalytic activity">
    <reaction evidence="1">
        <text>ATP + protein L-histidine = ADP + protein N-phospho-L-histidine.</text>
        <dbReference type="EC" id="2.7.13.3"/>
    </reaction>
</comment>
<keyword evidence="6 11" id="KW-0418">Kinase</keyword>
<evidence type="ECO:0000256" key="3">
    <source>
        <dbReference type="ARBA" id="ARBA00022553"/>
    </source>
</evidence>
<dbReference type="Gene3D" id="1.20.5.1930">
    <property type="match status" value="1"/>
</dbReference>
<feature type="transmembrane region" description="Helical" evidence="9">
    <location>
        <begin position="13"/>
        <end position="33"/>
    </location>
</feature>
<keyword evidence="7" id="KW-0067">ATP-binding</keyword>
<dbReference type="GO" id="GO:0016020">
    <property type="term" value="C:membrane"/>
    <property type="evidence" value="ECO:0007669"/>
    <property type="project" value="InterPro"/>
</dbReference>
<evidence type="ECO:0000313" key="12">
    <source>
        <dbReference type="Proteomes" id="UP000186235"/>
    </source>
</evidence>
<keyword evidence="4" id="KW-0808">Transferase</keyword>
<evidence type="ECO:0000259" key="10">
    <source>
        <dbReference type="Pfam" id="PF07730"/>
    </source>
</evidence>
<dbReference type="GO" id="GO:0005524">
    <property type="term" value="F:ATP binding"/>
    <property type="evidence" value="ECO:0007669"/>
    <property type="project" value="UniProtKB-KW"/>
</dbReference>
<evidence type="ECO:0000256" key="6">
    <source>
        <dbReference type="ARBA" id="ARBA00022777"/>
    </source>
</evidence>
<dbReference type="Proteomes" id="UP000186235">
    <property type="component" value="Unassembled WGS sequence"/>
</dbReference>
<dbReference type="GO" id="GO:0000155">
    <property type="term" value="F:phosphorelay sensor kinase activity"/>
    <property type="evidence" value="ECO:0007669"/>
    <property type="project" value="InterPro"/>
</dbReference>
<sequence length="369" mass="38614">MGVLTRGGWRAEAAVGVATAMLGVTLVVLRADADMLGRPVEVEAAAQVVGAVLLVALGRWPLGAYVACTVLSAFSPVVATAVCAYLVGRDLAPTRAVTTTVLGAQAGAVVVWVVSARPWEASHLVAVVAVTLLAWLLGGAARTTADAARARQDAEIVRETQLADAVRRGERDRLAREMHDVVAHRISLIVLSANRIEAGSAPDPGAVAAQIRQTGRAALDDMREVLGRLRHDVAAPDLAHLSLPEIDGLVTEMRQVGQPVDARVTAAHREPPDVAERTAVLVVREALTNAVRHAPGARTTVDVADEPATLRVRVANARPARIPEQPLTTGGHGLDGLRERVDLLAGRWSAGPAPDGGFAVEAVIPRAEP</sequence>
<keyword evidence="9" id="KW-1133">Transmembrane helix</keyword>
<dbReference type="SUPFAM" id="SSF55874">
    <property type="entry name" value="ATPase domain of HSP90 chaperone/DNA topoisomerase II/histidine kinase"/>
    <property type="match status" value="1"/>
</dbReference>
<evidence type="ECO:0000256" key="8">
    <source>
        <dbReference type="ARBA" id="ARBA00023012"/>
    </source>
</evidence>
<name>A0A1N6REM2_9MICO</name>
<keyword evidence="9" id="KW-0472">Membrane</keyword>
<evidence type="ECO:0000256" key="2">
    <source>
        <dbReference type="ARBA" id="ARBA00012438"/>
    </source>
</evidence>
<dbReference type="PANTHER" id="PTHR24421:SF10">
    <property type="entry name" value="NITRATE_NITRITE SENSOR PROTEIN NARQ"/>
    <property type="match status" value="1"/>
</dbReference>
<evidence type="ECO:0000256" key="9">
    <source>
        <dbReference type="SAM" id="Phobius"/>
    </source>
</evidence>
<keyword evidence="8" id="KW-0902">Two-component regulatory system</keyword>
<dbReference type="PANTHER" id="PTHR24421">
    <property type="entry name" value="NITRATE/NITRITE SENSOR PROTEIN NARX-RELATED"/>
    <property type="match status" value="1"/>
</dbReference>
<feature type="transmembrane region" description="Helical" evidence="9">
    <location>
        <begin position="64"/>
        <end position="87"/>
    </location>
</feature>
<keyword evidence="12" id="KW-1185">Reference proteome</keyword>
<dbReference type="CDD" id="cd16917">
    <property type="entry name" value="HATPase_UhpB-NarQ-NarX-like"/>
    <property type="match status" value="1"/>
</dbReference>
<evidence type="ECO:0000256" key="7">
    <source>
        <dbReference type="ARBA" id="ARBA00022840"/>
    </source>
</evidence>
<evidence type="ECO:0000313" key="11">
    <source>
        <dbReference type="EMBL" id="SIQ27136.1"/>
    </source>
</evidence>
<proteinExistence type="predicted"/>
<dbReference type="Pfam" id="PF07730">
    <property type="entry name" value="HisKA_3"/>
    <property type="match status" value="1"/>
</dbReference>
<dbReference type="InterPro" id="IPR050482">
    <property type="entry name" value="Sensor_HK_TwoCompSys"/>
</dbReference>
<protein>
    <recommendedName>
        <fullName evidence="2">histidine kinase</fullName>
        <ecNumber evidence="2">2.7.13.3</ecNumber>
    </recommendedName>
</protein>
<keyword evidence="9" id="KW-0812">Transmembrane</keyword>
<gene>
    <name evidence="11" type="ORF">SAMN05518682_1872</name>
</gene>
<organism evidence="11 12">
    <name type="scientific">Cellulosimicrobium aquatile</name>
    <dbReference type="NCBI Taxonomy" id="1612203"/>
    <lineage>
        <taxon>Bacteria</taxon>
        <taxon>Bacillati</taxon>
        <taxon>Actinomycetota</taxon>
        <taxon>Actinomycetes</taxon>
        <taxon>Micrococcales</taxon>
        <taxon>Promicromonosporaceae</taxon>
        <taxon>Cellulosimicrobium</taxon>
    </lineage>
</organism>
<feature type="transmembrane region" description="Helical" evidence="9">
    <location>
        <begin position="96"/>
        <end position="115"/>
    </location>
</feature>
<dbReference type="EC" id="2.7.13.3" evidence="2"/>
<keyword evidence="5" id="KW-0547">Nucleotide-binding</keyword>
<dbReference type="AlphaFoldDB" id="A0A1N6REM2"/>
<evidence type="ECO:0000256" key="4">
    <source>
        <dbReference type="ARBA" id="ARBA00022679"/>
    </source>
</evidence>
<keyword evidence="3" id="KW-0597">Phosphoprotein</keyword>